<dbReference type="HOGENOM" id="CLU_2200460_0_0_1"/>
<organism evidence="1 2">
    <name type="scientific">Amborella trichopoda</name>
    <dbReference type="NCBI Taxonomy" id="13333"/>
    <lineage>
        <taxon>Eukaryota</taxon>
        <taxon>Viridiplantae</taxon>
        <taxon>Streptophyta</taxon>
        <taxon>Embryophyta</taxon>
        <taxon>Tracheophyta</taxon>
        <taxon>Spermatophyta</taxon>
        <taxon>Magnoliopsida</taxon>
        <taxon>Amborellales</taxon>
        <taxon>Amborellaceae</taxon>
        <taxon>Amborella</taxon>
    </lineage>
</organism>
<proteinExistence type="predicted"/>
<dbReference type="EMBL" id="KI393208">
    <property type="protein sequence ID" value="ERN08926.1"/>
    <property type="molecule type" value="Genomic_DNA"/>
</dbReference>
<sequence>MHDSQDNGAGRKHIRKVFYTCDDPLGLACVIGTPTVAEFAWRSTRTAARTCTIVFKLDDWISQSRVHTRQLIMHGEVHVWWPERAYEATRLRTPEYTCGSWIATTRVA</sequence>
<dbReference type="Gramene" id="ERN08926">
    <property type="protein sequence ID" value="ERN08926"/>
    <property type="gene ID" value="AMTR_s00015p00251560"/>
</dbReference>
<accession>W1PMJ5</accession>
<gene>
    <name evidence="1" type="ORF">AMTR_s00015p00251560</name>
</gene>
<name>W1PMJ5_AMBTC</name>
<keyword evidence="2" id="KW-1185">Reference proteome</keyword>
<reference evidence="2" key="1">
    <citation type="journal article" date="2013" name="Science">
        <title>The Amborella genome and the evolution of flowering plants.</title>
        <authorList>
            <consortium name="Amborella Genome Project"/>
        </authorList>
    </citation>
    <scope>NUCLEOTIDE SEQUENCE [LARGE SCALE GENOMIC DNA]</scope>
</reference>
<protein>
    <submittedName>
        <fullName evidence="1">Uncharacterized protein</fullName>
    </submittedName>
</protein>
<dbReference type="AlphaFoldDB" id="W1PMJ5"/>
<evidence type="ECO:0000313" key="2">
    <source>
        <dbReference type="Proteomes" id="UP000017836"/>
    </source>
</evidence>
<dbReference type="Proteomes" id="UP000017836">
    <property type="component" value="Unassembled WGS sequence"/>
</dbReference>
<evidence type="ECO:0000313" key="1">
    <source>
        <dbReference type="EMBL" id="ERN08926.1"/>
    </source>
</evidence>